<evidence type="ECO:0000313" key="2">
    <source>
        <dbReference type="EMBL" id="CAK9262097.1"/>
    </source>
</evidence>
<sequence>MEKLTTKQTTELAGWRAGWVANPVVVTDKLRHRTWKDEKSRSCIGDEFLGCKSGVQKQAIVRKAWPKAFKEIPHPKKVQNTGPTTTAATKQRTSSNRTPLAAAHPTKQQAKNSSSRASFPKWVLILARSRSGRYPKSAGFSWIAQLRFGPHFLEELGGRSSSSSCNNNNNNS</sequence>
<dbReference type="EMBL" id="OZ020109">
    <property type="protein sequence ID" value="CAK9262097.1"/>
    <property type="molecule type" value="Genomic_DNA"/>
</dbReference>
<evidence type="ECO:0000313" key="3">
    <source>
        <dbReference type="Proteomes" id="UP001497444"/>
    </source>
</evidence>
<name>A0ABP0W6L8_9BRYO</name>
<dbReference type="Proteomes" id="UP001497444">
    <property type="component" value="Chromosome 14"/>
</dbReference>
<reference evidence="2" key="1">
    <citation type="submission" date="2024-02" db="EMBL/GenBank/DDBJ databases">
        <authorList>
            <consortium name="ELIXIR-Norway"/>
            <consortium name="Elixir Norway"/>
        </authorList>
    </citation>
    <scope>NUCLEOTIDE SEQUENCE</scope>
</reference>
<protein>
    <submittedName>
        <fullName evidence="2">Uncharacterized protein</fullName>
    </submittedName>
</protein>
<gene>
    <name evidence="2" type="ORF">CSSPJE1EN1_LOCUS7575</name>
</gene>
<feature type="compositionally biased region" description="Polar residues" evidence="1">
    <location>
        <begin position="78"/>
        <end position="98"/>
    </location>
</feature>
<proteinExistence type="predicted"/>
<keyword evidence="3" id="KW-1185">Reference proteome</keyword>
<accession>A0ABP0W6L8</accession>
<feature type="region of interest" description="Disordered" evidence="1">
    <location>
        <begin position="71"/>
        <end position="114"/>
    </location>
</feature>
<evidence type="ECO:0000256" key="1">
    <source>
        <dbReference type="SAM" id="MobiDB-lite"/>
    </source>
</evidence>
<organism evidence="2 3">
    <name type="scientific">Sphagnum jensenii</name>
    <dbReference type="NCBI Taxonomy" id="128206"/>
    <lineage>
        <taxon>Eukaryota</taxon>
        <taxon>Viridiplantae</taxon>
        <taxon>Streptophyta</taxon>
        <taxon>Embryophyta</taxon>
        <taxon>Bryophyta</taxon>
        <taxon>Sphagnophytina</taxon>
        <taxon>Sphagnopsida</taxon>
        <taxon>Sphagnales</taxon>
        <taxon>Sphagnaceae</taxon>
        <taxon>Sphagnum</taxon>
    </lineage>
</organism>